<dbReference type="InterPro" id="IPR010730">
    <property type="entry name" value="HET"/>
</dbReference>
<protein>
    <submittedName>
        <fullName evidence="3">Heterokaryon incompatibility protein-domain-containing protein</fullName>
    </submittedName>
</protein>
<accession>A0A5N6WN55</accession>
<dbReference type="Pfam" id="PF26640">
    <property type="entry name" value="DUF8212"/>
    <property type="match status" value="1"/>
</dbReference>
<keyword evidence="4" id="KW-1185">Reference proteome</keyword>
<dbReference type="PANTHER" id="PTHR10622:SF10">
    <property type="entry name" value="HET DOMAIN-CONTAINING PROTEIN"/>
    <property type="match status" value="1"/>
</dbReference>
<feature type="domain" description="Heterokaryon incompatibility" evidence="1">
    <location>
        <begin position="22"/>
        <end position="108"/>
    </location>
</feature>
<feature type="domain" description="DUF8212" evidence="2">
    <location>
        <begin position="231"/>
        <end position="261"/>
    </location>
</feature>
<dbReference type="PANTHER" id="PTHR10622">
    <property type="entry name" value="HET DOMAIN-CONTAINING PROTEIN"/>
    <property type="match status" value="1"/>
</dbReference>
<evidence type="ECO:0000259" key="1">
    <source>
        <dbReference type="Pfam" id="PF06985"/>
    </source>
</evidence>
<gene>
    <name evidence="3" type="ORF">BDV39DRAFT_218874</name>
</gene>
<name>A0A5N6WN55_9EURO</name>
<dbReference type="EMBL" id="ML741851">
    <property type="protein sequence ID" value="KAE8322193.1"/>
    <property type="molecule type" value="Genomic_DNA"/>
</dbReference>
<dbReference type="Pfam" id="PF06985">
    <property type="entry name" value="HET"/>
    <property type="match status" value="1"/>
</dbReference>
<organism evidence="3 4">
    <name type="scientific">Aspergillus sergii</name>
    <dbReference type="NCBI Taxonomy" id="1034303"/>
    <lineage>
        <taxon>Eukaryota</taxon>
        <taxon>Fungi</taxon>
        <taxon>Dikarya</taxon>
        <taxon>Ascomycota</taxon>
        <taxon>Pezizomycotina</taxon>
        <taxon>Eurotiomycetes</taxon>
        <taxon>Eurotiomycetidae</taxon>
        <taxon>Eurotiales</taxon>
        <taxon>Aspergillaceae</taxon>
        <taxon>Aspergillus</taxon>
        <taxon>Aspergillus subgen. Circumdati</taxon>
    </lineage>
</organism>
<sequence length="431" mass="48482">MWLLNARTVTLEDLCESQELPYAILSHTWGAEEVSFQDIQERQEVCKQKKGYDKIIHTCRQALKDGLEYAWVDTCCIDKSSSSELSETINSIYRWYGKAAVCYAFLADVPPRCNPHNHQGPFAKSPFYAFEWSQIASKAGLCKELNSITGVDMRYQSSGTAGHVTIDTPSGFGNPPGSVNDSTRRKLHQANVAERMSWDSSRQTTRTEDMAYCLLGIFGISMPLIYGEGERAFVRLQEEIIKSPNDQSILAWGYLEPWKSREDNQKRIGVLARSPAAFRGCGSIIPSLVDKGNAIDNSTIVFVVNVKHVQGNISSREDDMVEWKFILDKHLEEELHESEFSYPGSSVFIRHIPDTFAVQELLHHTTSIFPSNHNTISPGLSPSTGNIALLFTSEQKSCKVALYFSLTKLPRVRASPLMRKETFLMNVPCHL</sequence>
<evidence type="ECO:0000259" key="2">
    <source>
        <dbReference type="Pfam" id="PF26640"/>
    </source>
</evidence>
<evidence type="ECO:0000313" key="3">
    <source>
        <dbReference type="EMBL" id="KAE8322193.1"/>
    </source>
</evidence>
<dbReference type="AlphaFoldDB" id="A0A5N6WN55"/>
<reference evidence="4" key="1">
    <citation type="submission" date="2019-04" db="EMBL/GenBank/DDBJ databases">
        <title>Friends and foes A comparative genomics studyof 23 Aspergillus species from section Flavi.</title>
        <authorList>
            <consortium name="DOE Joint Genome Institute"/>
            <person name="Kjaerbolling I."/>
            <person name="Vesth T."/>
            <person name="Frisvad J.C."/>
            <person name="Nybo J.L."/>
            <person name="Theobald S."/>
            <person name="Kildgaard S."/>
            <person name="Isbrandt T."/>
            <person name="Kuo A."/>
            <person name="Sato A."/>
            <person name="Lyhne E.K."/>
            <person name="Kogle M.E."/>
            <person name="Wiebenga A."/>
            <person name="Kun R.S."/>
            <person name="Lubbers R.J."/>
            <person name="Makela M.R."/>
            <person name="Barry K."/>
            <person name="Chovatia M."/>
            <person name="Clum A."/>
            <person name="Daum C."/>
            <person name="Haridas S."/>
            <person name="He G."/>
            <person name="LaButti K."/>
            <person name="Lipzen A."/>
            <person name="Mondo S."/>
            <person name="Riley R."/>
            <person name="Salamov A."/>
            <person name="Simmons B.A."/>
            <person name="Magnuson J.K."/>
            <person name="Henrissat B."/>
            <person name="Mortensen U.H."/>
            <person name="Larsen T.O."/>
            <person name="Devries R.P."/>
            <person name="Grigoriev I.V."/>
            <person name="Machida M."/>
            <person name="Baker S.E."/>
            <person name="Andersen M.R."/>
        </authorList>
    </citation>
    <scope>NUCLEOTIDE SEQUENCE [LARGE SCALE GENOMIC DNA]</scope>
    <source>
        <strain evidence="4">CBS 130017</strain>
    </source>
</reference>
<evidence type="ECO:0000313" key="4">
    <source>
        <dbReference type="Proteomes" id="UP000325945"/>
    </source>
</evidence>
<proteinExistence type="predicted"/>
<dbReference type="Proteomes" id="UP000325945">
    <property type="component" value="Unassembled WGS sequence"/>
</dbReference>
<dbReference type="InterPro" id="IPR058525">
    <property type="entry name" value="DUF8212"/>
</dbReference>